<protein>
    <submittedName>
        <fullName evidence="2">Uncharacterized protein</fullName>
    </submittedName>
</protein>
<organism evidence="2">
    <name type="scientific">Candidatus Kentrum sp. MB</name>
    <dbReference type="NCBI Taxonomy" id="2138164"/>
    <lineage>
        <taxon>Bacteria</taxon>
        <taxon>Pseudomonadati</taxon>
        <taxon>Pseudomonadota</taxon>
        <taxon>Gammaproteobacteria</taxon>
        <taxon>Candidatus Kentrum</taxon>
    </lineage>
</organism>
<name>A0A450XAZ9_9GAMM</name>
<accession>A0A450XAZ9</accession>
<proteinExistence type="predicted"/>
<sequence length="169" mass="18857">MGATRYPGPISIDSRSGYRWIVGLTIDRYSDRLSIDIGVGYRSISDPDISLIFKGNKVKQRPALAMLLSRNASCHFEANPLSSREKREIPLDSNERPCTRRVGALPSDIDRRLDKRKRIHPLSTRTVRAGMYNGSGTHPFLTARAGTRREASRESCPGLPIRSPPTSTH</sequence>
<dbReference type="EMBL" id="CAADFO010000021">
    <property type="protein sequence ID" value="VFK26438.1"/>
    <property type="molecule type" value="Genomic_DNA"/>
</dbReference>
<reference evidence="2" key="1">
    <citation type="submission" date="2019-02" db="EMBL/GenBank/DDBJ databases">
        <authorList>
            <person name="Gruber-Vodicka R. H."/>
            <person name="Seah K. B. B."/>
        </authorList>
    </citation>
    <scope>NUCLEOTIDE SEQUENCE</scope>
    <source>
        <strain evidence="2">BECK_BZ197</strain>
    </source>
</reference>
<evidence type="ECO:0000313" key="2">
    <source>
        <dbReference type="EMBL" id="VFK26438.1"/>
    </source>
</evidence>
<evidence type="ECO:0000256" key="1">
    <source>
        <dbReference type="SAM" id="MobiDB-lite"/>
    </source>
</evidence>
<gene>
    <name evidence="2" type="ORF">BECKMB1821G_GA0114241_102114</name>
</gene>
<dbReference type="AlphaFoldDB" id="A0A450XAZ9"/>
<feature type="region of interest" description="Disordered" evidence="1">
    <location>
        <begin position="129"/>
        <end position="169"/>
    </location>
</feature>